<dbReference type="EMBL" id="BNAY01000007">
    <property type="protein sequence ID" value="GHH28645.1"/>
    <property type="molecule type" value="Genomic_DNA"/>
</dbReference>
<evidence type="ECO:0000313" key="2">
    <source>
        <dbReference type="EMBL" id="GHH28645.1"/>
    </source>
</evidence>
<organism evidence="2 3">
    <name type="scientific">Amycolatopsis oliviviridis</name>
    <dbReference type="NCBI Taxonomy" id="1471590"/>
    <lineage>
        <taxon>Bacteria</taxon>
        <taxon>Bacillati</taxon>
        <taxon>Actinomycetota</taxon>
        <taxon>Actinomycetes</taxon>
        <taxon>Pseudonocardiales</taxon>
        <taxon>Pseudonocardiaceae</taxon>
        <taxon>Amycolatopsis</taxon>
    </lineage>
</organism>
<sequence length="130" mass="14362">MRIPRCTPRRRRETGSALEREAGSRSGEFGTLSRSSLFCRRTNQGASTGRAEEIAARTVNKNRAQSGESRSASKSSTRDTSPQKRGGKRYGNREGPGGPTKDQLYNEAKKRDIKGRSSMTKKELENALGR</sequence>
<dbReference type="RefSeq" id="WP_229908007.1">
    <property type="nucleotide sequence ID" value="NZ_BNAY01000007.1"/>
</dbReference>
<dbReference type="Proteomes" id="UP000635387">
    <property type="component" value="Unassembled WGS sequence"/>
</dbReference>
<feature type="region of interest" description="Disordered" evidence="1">
    <location>
        <begin position="1"/>
        <end position="130"/>
    </location>
</feature>
<feature type="compositionally biased region" description="Basic and acidic residues" evidence="1">
    <location>
        <begin position="120"/>
        <end position="130"/>
    </location>
</feature>
<evidence type="ECO:0000256" key="1">
    <source>
        <dbReference type="SAM" id="MobiDB-lite"/>
    </source>
</evidence>
<evidence type="ECO:0000313" key="3">
    <source>
        <dbReference type="Proteomes" id="UP000635387"/>
    </source>
</evidence>
<protein>
    <recommendedName>
        <fullName evidence="4">Plasmid stabilization protein</fullName>
    </recommendedName>
</protein>
<comment type="caution">
    <text evidence="2">The sequence shown here is derived from an EMBL/GenBank/DDBJ whole genome shotgun (WGS) entry which is preliminary data.</text>
</comment>
<accession>A0ABQ3LXC8</accession>
<reference evidence="3" key="1">
    <citation type="journal article" date="2019" name="Int. J. Syst. Evol. Microbiol.">
        <title>The Global Catalogue of Microorganisms (GCM) 10K type strain sequencing project: providing services to taxonomists for standard genome sequencing and annotation.</title>
        <authorList>
            <consortium name="The Broad Institute Genomics Platform"/>
            <consortium name="The Broad Institute Genome Sequencing Center for Infectious Disease"/>
            <person name="Wu L."/>
            <person name="Ma J."/>
        </authorList>
    </citation>
    <scope>NUCLEOTIDE SEQUENCE [LARGE SCALE GENOMIC DNA]</scope>
    <source>
        <strain evidence="3">CGMCC 4.7683</strain>
    </source>
</reference>
<evidence type="ECO:0008006" key="4">
    <source>
        <dbReference type="Google" id="ProtNLM"/>
    </source>
</evidence>
<name>A0ABQ3LXC8_9PSEU</name>
<feature type="compositionally biased region" description="Polar residues" evidence="1">
    <location>
        <begin position="32"/>
        <end position="47"/>
    </location>
</feature>
<gene>
    <name evidence="2" type="ORF">GCM10017790_59810</name>
</gene>
<keyword evidence="3" id="KW-1185">Reference proteome</keyword>
<feature type="compositionally biased region" description="Polar residues" evidence="1">
    <location>
        <begin position="59"/>
        <end position="80"/>
    </location>
</feature>
<proteinExistence type="predicted"/>